<dbReference type="GO" id="GO:0003676">
    <property type="term" value="F:nucleic acid binding"/>
    <property type="evidence" value="ECO:0007669"/>
    <property type="project" value="InterPro"/>
</dbReference>
<accession>A0A9N9IKD5</accession>
<evidence type="ECO:0000313" key="1">
    <source>
        <dbReference type="EMBL" id="CAG8740919.1"/>
    </source>
</evidence>
<dbReference type="SUPFAM" id="SSF57756">
    <property type="entry name" value="Retrovirus zinc finger-like domains"/>
    <property type="match status" value="1"/>
</dbReference>
<dbReference type="OrthoDB" id="2490812at2759"/>
<proteinExistence type="predicted"/>
<reference evidence="1" key="1">
    <citation type="submission" date="2021-06" db="EMBL/GenBank/DDBJ databases">
        <authorList>
            <person name="Kallberg Y."/>
            <person name="Tangrot J."/>
            <person name="Rosling A."/>
        </authorList>
    </citation>
    <scope>NUCLEOTIDE SEQUENCE</scope>
    <source>
        <strain evidence="1">UK204</strain>
    </source>
</reference>
<gene>
    <name evidence="1" type="ORF">FCALED_LOCUS15612</name>
</gene>
<keyword evidence="2" id="KW-1185">Reference proteome</keyword>
<dbReference type="EMBL" id="CAJVPQ010014893">
    <property type="protein sequence ID" value="CAG8740919.1"/>
    <property type="molecule type" value="Genomic_DNA"/>
</dbReference>
<dbReference type="GO" id="GO:0008270">
    <property type="term" value="F:zinc ion binding"/>
    <property type="evidence" value="ECO:0007669"/>
    <property type="project" value="InterPro"/>
</dbReference>
<comment type="caution">
    <text evidence="1">The sequence shown here is derived from an EMBL/GenBank/DDBJ whole genome shotgun (WGS) entry which is preliminary data.</text>
</comment>
<evidence type="ECO:0000313" key="2">
    <source>
        <dbReference type="Proteomes" id="UP000789570"/>
    </source>
</evidence>
<name>A0A9N9IKD5_9GLOM</name>
<dbReference type="Proteomes" id="UP000789570">
    <property type="component" value="Unassembled WGS sequence"/>
</dbReference>
<dbReference type="InterPro" id="IPR036875">
    <property type="entry name" value="Znf_CCHC_sf"/>
</dbReference>
<organism evidence="1 2">
    <name type="scientific">Funneliformis caledonium</name>
    <dbReference type="NCBI Taxonomy" id="1117310"/>
    <lineage>
        <taxon>Eukaryota</taxon>
        <taxon>Fungi</taxon>
        <taxon>Fungi incertae sedis</taxon>
        <taxon>Mucoromycota</taxon>
        <taxon>Glomeromycotina</taxon>
        <taxon>Glomeromycetes</taxon>
        <taxon>Glomerales</taxon>
        <taxon>Glomeraceae</taxon>
        <taxon>Funneliformis</taxon>
    </lineage>
</organism>
<sequence>ALPDKYTVKLFLNRLRKNIILSVVFTYPKNVDEAIKAAKYIESGQYYKQQSPVSTQISESNNDTKAWNKKDIICYHYQEKGHYSKECISEKPVYQRKSNKREASYVRLEVERKRQSESRKELILRSRNSIDEFMEVETPQIITPTLKKKVK</sequence>
<dbReference type="AlphaFoldDB" id="A0A9N9IKD5"/>
<protein>
    <submittedName>
        <fullName evidence="1">3321_t:CDS:1</fullName>
    </submittedName>
</protein>
<dbReference type="Gene3D" id="4.10.60.10">
    <property type="entry name" value="Zinc finger, CCHC-type"/>
    <property type="match status" value="1"/>
</dbReference>
<feature type="non-terminal residue" evidence="1">
    <location>
        <position position="151"/>
    </location>
</feature>